<evidence type="ECO:0000256" key="4">
    <source>
        <dbReference type="ARBA" id="ARBA00023125"/>
    </source>
</evidence>
<reference evidence="8 9" key="1">
    <citation type="submission" date="2017-06" db="EMBL/GenBank/DDBJ databases">
        <title>A platform for efficient transgenesis in Macrostomum lignano, a flatworm model organism for stem cell research.</title>
        <authorList>
            <person name="Berezikov E."/>
        </authorList>
    </citation>
    <scope>NUCLEOTIDE SEQUENCE [LARGE SCALE GENOMIC DNA]</scope>
    <source>
        <strain evidence="8">DV1</strain>
        <tissue evidence="8">Whole organism</tissue>
    </source>
</reference>
<comment type="caution">
    <text evidence="8">The sequence shown here is derived from an EMBL/GenBank/DDBJ whole genome shotgun (WGS) entry which is preliminary data.</text>
</comment>
<dbReference type="Pfam" id="PF08784">
    <property type="entry name" value="RPA_C"/>
    <property type="match status" value="1"/>
</dbReference>
<comment type="similarity">
    <text evidence="2">Belongs to the replication factor A protein 2 family.</text>
</comment>
<keyword evidence="9" id="KW-1185">Reference proteome</keyword>
<dbReference type="AlphaFoldDB" id="A0A267EVY1"/>
<dbReference type="EMBL" id="NIVC01001679">
    <property type="protein sequence ID" value="PAA65144.1"/>
    <property type="molecule type" value="Genomic_DNA"/>
</dbReference>
<dbReference type="GO" id="GO:0005662">
    <property type="term" value="C:DNA replication factor A complex"/>
    <property type="evidence" value="ECO:0007669"/>
    <property type="project" value="TreeGrafter"/>
</dbReference>
<dbReference type="InterPro" id="IPR036388">
    <property type="entry name" value="WH-like_DNA-bd_sf"/>
</dbReference>
<comment type="subcellular location">
    <subcellularLocation>
        <location evidence="1">Nucleus</location>
    </subcellularLocation>
</comment>
<gene>
    <name evidence="8" type="ORF">BOX15_Mlig022256g2</name>
</gene>
<dbReference type="GO" id="GO:0006289">
    <property type="term" value="P:nucleotide-excision repair"/>
    <property type="evidence" value="ECO:0007669"/>
    <property type="project" value="TreeGrafter"/>
</dbReference>
<dbReference type="GO" id="GO:0003697">
    <property type="term" value="F:single-stranded DNA binding"/>
    <property type="evidence" value="ECO:0007669"/>
    <property type="project" value="TreeGrafter"/>
</dbReference>
<sequence length="285" mass="29547">SIATMWSASQYGGGNDADGTMGGGGGGGFMNSPGPAGGRGGGGRGGGGPNRINSVTPCTCAELLAAVSADDQFTSPTGIPLGQVTIVGVVRQLTRSAARIDYQVDDYTGAPIDVKQFVDNESEDDPSANLGDDSIAALEEGDYVRVYGQLRNMQGSRAVSAFKVTKLADMNELSFHLVHVVRARMSAQGGPANGGGSQPMMSSDAARPNGLAGLASPSAAGMNKLEQQVLAILRDGDCDEGLHVQRILERLPGVPIKRLKDVLSSLGDEGHIYTSTDDDHFRLIQ</sequence>
<dbReference type="Gene3D" id="1.10.10.10">
    <property type="entry name" value="Winged helix-like DNA-binding domain superfamily/Winged helix DNA-binding domain"/>
    <property type="match status" value="1"/>
</dbReference>
<proteinExistence type="inferred from homology"/>
<keyword evidence="3" id="KW-0235">DNA replication</keyword>
<dbReference type="GO" id="GO:0000724">
    <property type="term" value="P:double-strand break repair via homologous recombination"/>
    <property type="evidence" value="ECO:0007669"/>
    <property type="project" value="TreeGrafter"/>
</dbReference>
<feature type="domain" description="Replication protein A C-terminal" evidence="7">
    <location>
        <begin position="179"/>
        <end position="279"/>
    </location>
</feature>
<evidence type="ECO:0000313" key="9">
    <source>
        <dbReference type="Proteomes" id="UP000215902"/>
    </source>
</evidence>
<feature type="compositionally biased region" description="Polar residues" evidence="6">
    <location>
        <begin position="1"/>
        <end position="10"/>
    </location>
</feature>
<evidence type="ECO:0000256" key="5">
    <source>
        <dbReference type="ARBA" id="ARBA00023242"/>
    </source>
</evidence>
<keyword evidence="5" id="KW-0539">Nucleus</keyword>
<dbReference type="OrthoDB" id="25571at2759"/>
<dbReference type="SUPFAM" id="SSF46785">
    <property type="entry name" value="Winged helix' DNA-binding domain"/>
    <property type="match status" value="1"/>
</dbReference>
<protein>
    <recommendedName>
        <fullName evidence="7">Replication protein A C-terminal domain-containing protein</fullName>
    </recommendedName>
</protein>
<evidence type="ECO:0000256" key="3">
    <source>
        <dbReference type="ARBA" id="ARBA00022705"/>
    </source>
</evidence>
<dbReference type="PANTHER" id="PTHR13989:SF16">
    <property type="entry name" value="REPLICATION PROTEIN A2"/>
    <property type="match status" value="1"/>
</dbReference>
<dbReference type="GO" id="GO:0035861">
    <property type="term" value="C:site of double-strand break"/>
    <property type="evidence" value="ECO:0007669"/>
    <property type="project" value="TreeGrafter"/>
</dbReference>
<dbReference type="PANTHER" id="PTHR13989">
    <property type="entry name" value="REPLICATION PROTEIN A-RELATED"/>
    <property type="match status" value="1"/>
</dbReference>
<keyword evidence="4" id="KW-0238">DNA-binding</keyword>
<evidence type="ECO:0000256" key="2">
    <source>
        <dbReference type="ARBA" id="ARBA00007815"/>
    </source>
</evidence>
<organism evidence="8 9">
    <name type="scientific">Macrostomum lignano</name>
    <dbReference type="NCBI Taxonomy" id="282301"/>
    <lineage>
        <taxon>Eukaryota</taxon>
        <taxon>Metazoa</taxon>
        <taxon>Spiralia</taxon>
        <taxon>Lophotrochozoa</taxon>
        <taxon>Platyhelminthes</taxon>
        <taxon>Rhabditophora</taxon>
        <taxon>Macrostomorpha</taxon>
        <taxon>Macrostomida</taxon>
        <taxon>Macrostomidae</taxon>
        <taxon>Macrostomum</taxon>
    </lineage>
</organism>
<evidence type="ECO:0000256" key="6">
    <source>
        <dbReference type="SAM" id="MobiDB-lite"/>
    </source>
</evidence>
<dbReference type="PIRSF" id="PIRSF036949">
    <property type="entry name" value="RPA32"/>
    <property type="match status" value="1"/>
</dbReference>
<dbReference type="SUPFAM" id="SSF50249">
    <property type="entry name" value="Nucleic acid-binding proteins"/>
    <property type="match status" value="1"/>
</dbReference>
<feature type="region of interest" description="Disordered" evidence="6">
    <location>
        <begin position="188"/>
        <end position="209"/>
    </location>
</feature>
<dbReference type="STRING" id="282301.A0A267EVY1"/>
<feature type="non-terminal residue" evidence="8">
    <location>
        <position position="1"/>
    </location>
</feature>
<feature type="region of interest" description="Disordered" evidence="6">
    <location>
        <begin position="1"/>
        <end position="50"/>
    </location>
</feature>
<dbReference type="InterPro" id="IPR012340">
    <property type="entry name" value="NA-bd_OB-fold"/>
</dbReference>
<dbReference type="InterPro" id="IPR040260">
    <property type="entry name" value="RFA2-like"/>
</dbReference>
<dbReference type="InterPro" id="IPR014646">
    <property type="entry name" value="Rfa2/RPA32"/>
</dbReference>
<dbReference type="Proteomes" id="UP000215902">
    <property type="component" value="Unassembled WGS sequence"/>
</dbReference>
<dbReference type="Gene3D" id="2.40.50.140">
    <property type="entry name" value="Nucleic acid-binding proteins"/>
    <property type="match status" value="1"/>
</dbReference>
<dbReference type="InterPro" id="IPR014892">
    <property type="entry name" value="RPA_C"/>
</dbReference>
<evidence type="ECO:0000256" key="1">
    <source>
        <dbReference type="ARBA" id="ARBA00004123"/>
    </source>
</evidence>
<accession>A0A267EVY1</accession>
<name>A0A267EVY1_9PLAT</name>
<dbReference type="CDD" id="cd04478">
    <property type="entry name" value="RPA2_DBD_D"/>
    <property type="match status" value="1"/>
</dbReference>
<feature type="compositionally biased region" description="Gly residues" evidence="6">
    <location>
        <begin position="11"/>
        <end position="49"/>
    </location>
</feature>
<dbReference type="GO" id="GO:0000781">
    <property type="term" value="C:chromosome, telomeric region"/>
    <property type="evidence" value="ECO:0007669"/>
    <property type="project" value="TreeGrafter"/>
</dbReference>
<evidence type="ECO:0000259" key="7">
    <source>
        <dbReference type="Pfam" id="PF08784"/>
    </source>
</evidence>
<dbReference type="GO" id="GO:0006260">
    <property type="term" value="P:DNA replication"/>
    <property type="evidence" value="ECO:0007669"/>
    <property type="project" value="UniProtKB-KW"/>
</dbReference>
<dbReference type="InterPro" id="IPR036390">
    <property type="entry name" value="WH_DNA-bd_sf"/>
</dbReference>
<evidence type="ECO:0000313" key="8">
    <source>
        <dbReference type="EMBL" id="PAA65144.1"/>
    </source>
</evidence>